<dbReference type="CDD" id="cd15848">
    <property type="entry name" value="SNARE_syntaxin1-like"/>
    <property type="match status" value="1"/>
</dbReference>
<accession>A0A8B7BY33</accession>
<dbReference type="SUPFAM" id="SSF47661">
    <property type="entry name" value="t-snare proteins"/>
    <property type="match status" value="1"/>
</dbReference>
<feature type="coiled-coil region" evidence="6">
    <location>
        <begin position="36"/>
        <end position="63"/>
    </location>
</feature>
<keyword evidence="4" id="KW-0653">Protein transport</keyword>
<protein>
    <submittedName>
        <fullName evidence="11">Syntaxin-121-like</fullName>
    </submittedName>
</protein>
<keyword evidence="8" id="KW-0812">Transmembrane</keyword>
<dbReference type="InterPro" id="IPR045242">
    <property type="entry name" value="Syntaxin"/>
</dbReference>
<dbReference type="PROSITE" id="PS50192">
    <property type="entry name" value="T_SNARE"/>
    <property type="match status" value="1"/>
</dbReference>
<reference evidence="11" key="2">
    <citation type="submission" date="2025-08" db="UniProtKB">
        <authorList>
            <consortium name="RefSeq"/>
        </authorList>
    </citation>
    <scope>IDENTIFICATION</scope>
    <source>
        <tissue evidence="11">Young leaves</tissue>
    </source>
</reference>
<evidence type="ECO:0000256" key="1">
    <source>
        <dbReference type="ARBA" id="ARBA00004521"/>
    </source>
</evidence>
<dbReference type="GO" id="GO:0048278">
    <property type="term" value="P:vesicle docking"/>
    <property type="evidence" value="ECO:0007669"/>
    <property type="project" value="TreeGrafter"/>
</dbReference>
<sequence length="302" mass="33653">MNSLFSGSWRREADGSSGDVQMSRNSSASAAGGANLDRFFEDVEAIKDELKEVERIHHRLHESNEASKTLHAASAVRDLRARMDGDVATALKKAKLIKLRLESLDRANAANRSLPGCGPGTSTDRTRTSVVAGLRKKLKDSMEGFVELRKRVAADYRESVERRYYTVTGEKPDEQTVETLVATGEGERFLQRAIEEQGRGRVLDVIAEIQERHGAAADLERSLLELQQVFLDMSVLVAAQGEQLDDIESQVGRAHSFVRRGTDQLQTARKHQKNTRKWTCIAIILLLIIILIIVLPIVLNKK</sequence>
<dbReference type="OrthoDB" id="10255013at2759"/>
<dbReference type="GO" id="GO:0005886">
    <property type="term" value="C:plasma membrane"/>
    <property type="evidence" value="ECO:0007669"/>
    <property type="project" value="UniProtKB-SubCell"/>
</dbReference>
<dbReference type="InterPro" id="IPR000727">
    <property type="entry name" value="T_SNARE_dom"/>
</dbReference>
<evidence type="ECO:0000259" key="9">
    <source>
        <dbReference type="PROSITE" id="PS50192"/>
    </source>
</evidence>
<dbReference type="GeneID" id="103705725"/>
<dbReference type="PANTHER" id="PTHR19957:SF80">
    <property type="entry name" value="SYNTAXIN-121"/>
    <property type="match status" value="1"/>
</dbReference>
<evidence type="ECO:0000256" key="3">
    <source>
        <dbReference type="ARBA" id="ARBA00022448"/>
    </source>
</evidence>
<evidence type="ECO:0000313" key="10">
    <source>
        <dbReference type="Proteomes" id="UP000228380"/>
    </source>
</evidence>
<dbReference type="GO" id="GO:0006906">
    <property type="term" value="P:vesicle fusion"/>
    <property type="evidence" value="ECO:0007669"/>
    <property type="project" value="TreeGrafter"/>
</dbReference>
<dbReference type="SMART" id="SM00397">
    <property type="entry name" value="t_SNARE"/>
    <property type="match status" value="1"/>
</dbReference>
<dbReference type="GO" id="GO:0005484">
    <property type="term" value="F:SNAP receptor activity"/>
    <property type="evidence" value="ECO:0007669"/>
    <property type="project" value="InterPro"/>
</dbReference>
<dbReference type="PROSITE" id="PS00914">
    <property type="entry name" value="SYNTAXIN"/>
    <property type="match status" value="1"/>
</dbReference>
<dbReference type="RefSeq" id="XP_008787779.2">
    <property type="nucleotide sequence ID" value="XM_008789557.4"/>
</dbReference>
<feature type="transmembrane region" description="Helical" evidence="8">
    <location>
        <begin position="278"/>
        <end position="299"/>
    </location>
</feature>
<dbReference type="Gene3D" id="1.20.58.70">
    <property type="match status" value="1"/>
</dbReference>
<dbReference type="PANTHER" id="PTHR19957">
    <property type="entry name" value="SYNTAXIN"/>
    <property type="match status" value="1"/>
</dbReference>
<dbReference type="InterPro" id="IPR006011">
    <property type="entry name" value="Syntaxin_N"/>
</dbReference>
<dbReference type="AlphaFoldDB" id="A0A8B7BY33"/>
<dbReference type="SMART" id="SM00503">
    <property type="entry name" value="SynN"/>
    <property type="match status" value="1"/>
</dbReference>
<keyword evidence="3" id="KW-0813">Transport</keyword>
<comment type="similarity">
    <text evidence="2 5">Belongs to the syntaxin family.</text>
</comment>
<dbReference type="GO" id="GO:0031201">
    <property type="term" value="C:SNARE complex"/>
    <property type="evidence" value="ECO:0007669"/>
    <property type="project" value="TreeGrafter"/>
</dbReference>
<name>A0A8B7BY33_PHODC</name>
<evidence type="ECO:0000256" key="7">
    <source>
        <dbReference type="SAM" id="MobiDB-lite"/>
    </source>
</evidence>
<dbReference type="GO" id="GO:0006886">
    <property type="term" value="P:intracellular protein transport"/>
    <property type="evidence" value="ECO:0007669"/>
    <property type="project" value="InterPro"/>
</dbReference>
<dbReference type="InterPro" id="IPR010989">
    <property type="entry name" value="SNARE"/>
</dbReference>
<dbReference type="FunFam" id="1.20.58.70:FF:000003">
    <property type="entry name" value="Qa-SNARE, Sso1/Syntaxin1-type, SYP12A-group"/>
    <property type="match status" value="1"/>
</dbReference>
<dbReference type="Pfam" id="PF05739">
    <property type="entry name" value="SNARE"/>
    <property type="match status" value="1"/>
</dbReference>
<evidence type="ECO:0000256" key="5">
    <source>
        <dbReference type="RuleBase" id="RU003858"/>
    </source>
</evidence>
<dbReference type="GO" id="GO:0012505">
    <property type="term" value="C:endomembrane system"/>
    <property type="evidence" value="ECO:0007669"/>
    <property type="project" value="TreeGrafter"/>
</dbReference>
<organism evidence="10 11">
    <name type="scientific">Phoenix dactylifera</name>
    <name type="common">Date palm</name>
    <dbReference type="NCBI Taxonomy" id="42345"/>
    <lineage>
        <taxon>Eukaryota</taxon>
        <taxon>Viridiplantae</taxon>
        <taxon>Streptophyta</taxon>
        <taxon>Embryophyta</taxon>
        <taxon>Tracheophyta</taxon>
        <taxon>Spermatophyta</taxon>
        <taxon>Magnoliopsida</taxon>
        <taxon>Liliopsida</taxon>
        <taxon>Arecaceae</taxon>
        <taxon>Coryphoideae</taxon>
        <taxon>Phoeniceae</taxon>
        <taxon>Phoenix</taxon>
    </lineage>
</organism>
<feature type="region of interest" description="Disordered" evidence="7">
    <location>
        <begin position="1"/>
        <end position="31"/>
    </location>
</feature>
<dbReference type="CDD" id="cd00179">
    <property type="entry name" value="SynN"/>
    <property type="match status" value="1"/>
</dbReference>
<feature type="domain" description="T-SNARE coiled-coil homology" evidence="9">
    <location>
        <begin position="206"/>
        <end position="268"/>
    </location>
</feature>
<comment type="subcellular location">
    <subcellularLocation>
        <location evidence="1">Cell membrane</location>
        <topology evidence="1">Single-pass type IV membrane protein</topology>
    </subcellularLocation>
</comment>
<dbReference type="Gene3D" id="1.20.5.110">
    <property type="match status" value="1"/>
</dbReference>
<dbReference type="GO" id="GO:0006887">
    <property type="term" value="P:exocytosis"/>
    <property type="evidence" value="ECO:0007669"/>
    <property type="project" value="TreeGrafter"/>
</dbReference>
<evidence type="ECO:0000256" key="2">
    <source>
        <dbReference type="ARBA" id="ARBA00009063"/>
    </source>
</evidence>
<dbReference type="Proteomes" id="UP000228380">
    <property type="component" value="Chromosome 16"/>
</dbReference>
<gene>
    <name evidence="11" type="primary">LOC103705725</name>
</gene>
<dbReference type="KEGG" id="pda:103705725"/>
<dbReference type="FunFam" id="1.20.5.110:FF:000008">
    <property type="entry name" value="Syntaxin 132"/>
    <property type="match status" value="1"/>
</dbReference>
<keyword evidence="8" id="KW-1133">Transmembrane helix</keyword>
<dbReference type="Pfam" id="PF00804">
    <property type="entry name" value="Syntaxin"/>
    <property type="match status" value="1"/>
</dbReference>
<reference evidence="10" key="1">
    <citation type="journal article" date="2019" name="Nat. Commun.">
        <title>Genome-wide association mapping of date palm fruit traits.</title>
        <authorList>
            <person name="Hazzouri K.M."/>
            <person name="Gros-Balthazard M."/>
            <person name="Flowers J.M."/>
            <person name="Copetti D."/>
            <person name="Lemansour A."/>
            <person name="Lebrun M."/>
            <person name="Masmoudi K."/>
            <person name="Ferrand S."/>
            <person name="Dhar M.I."/>
            <person name="Fresquez Z.A."/>
            <person name="Rosas U."/>
            <person name="Zhang J."/>
            <person name="Talag J."/>
            <person name="Lee S."/>
            <person name="Kudrna D."/>
            <person name="Powell R.F."/>
            <person name="Leitch I.J."/>
            <person name="Krueger R.R."/>
            <person name="Wing R.A."/>
            <person name="Amiri K.M.A."/>
            <person name="Purugganan M.D."/>
        </authorList>
    </citation>
    <scope>NUCLEOTIDE SEQUENCE [LARGE SCALE GENOMIC DNA]</scope>
    <source>
        <strain evidence="10">cv. Khalas</strain>
    </source>
</reference>
<proteinExistence type="inferred from homology"/>
<evidence type="ECO:0000256" key="4">
    <source>
        <dbReference type="ARBA" id="ARBA00022927"/>
    </source>
</evidence>
<evidence type="ECO:0000256" key="6">
    <source>
        <dbReference type="SAM" id="Coils"/>
    </source>
</evidence>
<keyword evidence="6" id="KW-0175">Coiled coil</keyword>
<dbReference type="GO" id="GO:0000149">
    <property type="term" value="F:SNARE binding"/>
    <property type="evidence" value="ECO:0007669"/>
    <property type="project" value="TreeGrafter"/>
</dbReference>
<dbReference type="InterPro" id="IPR006012">
    <property type="entry name" value="Syntaxin/epimorphin_CS"/>
</dbReference>
<evidence type="ECO:0000313" key="11">
    <source>
        <dbReference type="RefSeq" id="XP_008787779.2"/>
    </source>
</evidence>
<evidence type="ECO:0000256" key="8">
    <source>
        <dbReference type="SAM" id="Phobius"/>
    </source>
</evidence>
<keyword evidence="8" id="KW-0472">Membrane</keyword>
<keyword evidence="10" id="KW-1185">Reference proteome</keyword>